<reference evidence="2 3" key="1">
    <citation type="journal article" date="2024" name="bioRxiv">
        <title>Comparative genomics of Cryptococcus and Kwoniella reveals pathogenesis evolution and contrasting karyotype dynamics via intercentromeric recombination or chromosome fusion.</title>
        <authorList>
            <person name="Coelho M.A."/>
            <person name="David-Palma M."/>
            <person name="Shea T."/>
            <person name="Bowers K."/>
            <person name="McGinley-Smith S."/>
            <person name="Mohammad A.W."/>
            <person name="Gnirke A."/>
            <person name="Yurkov A.M."/>
            <person name="Nowrousian M."/>
            <person name="Sun S."/>
            <person name="Cuomo C.A."/>
            <person name="Heitman J."/>
        </authorList>
    </citation>
    <scope>NUCLEOTIDE SEQUENCE [LARGE SCALE GENOMIC DNA]</scope>
    <source>
        <strain evidence="2 3">CBS 13917</strain>
    </source>
</reference>
<feature type="region of interest" description="Disordered" evidence="1">
    <location>
        <begin position="590"/>
        <end position="629"/>
    </location>
</feature>
<dbReference type="EMBL" id="JBCAWK010000010">
    <property type="protein sequence ID" value="KAK8847345.1"/>
    <property type="molecule type" value="Genomic_DNA"/>
</dbReference>
<feature type="compositionally biased region" description="Low complexity" evidence="1">
    <location>
        <begin position="162"/>
        <end position="190"/>
    </location>
</feature>
<evidence type="ECO:0000256" key="1">
    <source>
        <dbReference type="SAM" id="MobiDB-lite"/>
    </source>
</evidence>
<gene>
    <name evidence="2" type="ORF">IAR55_005202</name>
</gene>
<feature type="region of interest" description="Disordered" evidence="1">
    <location>
        <begin position="1"/>
        <end position="222"/>
    </location>
</feature>
<dbReference type="Proteomes" id="UP001388673">
    <property type="component" value="Unassembled WGS sequence"/>
</dbReference>
<evidence type="ECO:0000313" key="3">
    <source>
        <dbReference type="Proteomes" id="UP001388673"/>
    </source>
</evidence>
<feature type="compositionally biased region" description="Low complexity" evidence="1">
    <location>
        <begin position="22"/>
        <end position="37"/>
    </location>
</feature>
<organism evidence="2 3">
    <name type="scientific">Kwoniella newhampshirensis</name>
    <dbReference type="NCBI Taxonomy" id="1651941"/>
    <lineage>
        <taxon>Eukaryota</taxon>
        <taxon>Fungi</taxon>
        <taxon>Dikarya</taxon>
        <taxon>Basidiomycota</taxon>
        <taxon>Agaricomycotina</taxon>
        <taxon>Tremellomycetes</taxon>
        <taxon>Tremellales</taxon>
        <taxon>Cryptococcaceae</taxon>
        <taxon>Kwoniella</taxon>
    </lineage>
</organism>
<keyword evidence="3" id="KW-1185">Reference proteome</keyword>
<feature type="compositionally biased region" description="Acidic residues" evidence="1">
    <location>
        <begin position="71"/>
        <end position="81"/>
    </location>
</feature>
<proteinExistence type="predicted"/>
<dbReference type="KEGG" id="kne:92182460"/>
<dbReference type="RefSeq" id="XP_066800863.1">
    <property type="nucleotide sequence ID" value="XM_066948295.1"/>
</dbReference>
<feature type="compositionally biased region" description="Basic and acidic residues" evidence="1">
    <location>
        <begin position="95"/>
        <end position="104"/>
    </location>
</feature>
<comment type="caution">
    <text evidence="2">The sequence shown here is derived from an EMBL/GenBank/DDBJ whole genome shotgun (WGS) entry which is preliminary data.</text>
</comment>
<feature type="compositionally biased region" description="Gly residues" evidence="1">
    <location>
        <begin position="82"/>
        <end position="94"/>
    </location>
</feature>
<name>A0AAW0YVX2_9TREE</name>
<protein>
    <submittedName>
        <fullName evidence="2">Uncharacterized protein</fullName>
    </submittedName>
</protein>
<feature type="compositionally biased region" description="Acidic residues" evidence="1">
    <location>
        <begin position="38"/>
        <end position="49"/>
    </location>
</feature>
<sequence length="781" mass="84268">MSMFNQFSFRPLDQTPNPTHPPSGTQSGSSSSIIPETPFEDESADEIDSLTDSHSHYGSGRQSRSSIAAVLEEDEEEEEEGQGQGTGRGIGYGVGRERSQDSIHHTVPAAPKHQSPHRHYGRNLTPGGAELNERLHHHLASGGKENMPDDHLPASPQSFTGRQSRASPSPSRPMKLSALSPLQTLSPLQPVRATPSSLASSDTGSVGGRSRANSVTKSLSRRQSLIAHAEKWGAGGDKFMDEEYGNAPNLFSRLTLVKAPSESTSIRRSRHNRSKSSSALAPFTTFAAASDSPATSNRGPRRSFAASSFGGLSPLPIIRSIPDVNEGLHRVHSLHSEEKGIQRKVFSPDEVVDIARSLSSPVMMPEGGFKGAELKRRKSAGASSRRGIKDSPEDRPPVALEPVEYVQMEEDVLLPYVNRPAEVCELIEYSANQKLFKLLKAAFPKDTARSNWRELSPEEWNWDEFMKHLTKIDRAESHDYDWIFRARQAVRKRSVALWEKLGICLGCDGDLLNAGGEDDIPPSWGGLGLGDEGEYDPTMNQVWIEGLEAVDADQEAKAERDLLESFGEIVEDEGEQAAAGMTALLGGLGGLREGDGKGSRNSTSLPRLTPAQRAGNKDKVDPFTSPSAQFNSLRHENLHSLSQSPARASKGARESRSKSFVGLQICTSPISGSNQIMPRSPGSQLQTPVLGSNAPLPVYERGPGSPMFPSSFSSLSVEPNLGRSASVAVGGGVRPPAVQEDFSRFTRRGLVRKPSGAGLSESAITFASESDYSASYVDAGH</sequence>
<dbReference type="GeneID" id="92182460"/>
<feature type="region of interest" description="Disordered" evidence="1">
    <location>
        <begin position="366"/>
        <end position="397"/>
    </location>
</feature>
<feature type="compositionally biased region" description="Polar residues" evidence="1">
    <location>
        <begin position="211"/>
        <end position="222"/>
    </location>
</feature>
<feature type="compositionally biased region" description="Polar residues" evidence="1">
    <location>
        <begin position="194"/>
        <end position="204"/>
    </location>
</feature>
<feature type="compositionally biased region" description="Basic and acidic residues" evidence="1">
    <location>
        <begin position="387"/>
        <end position="396"/>
    </location>
</feature>
<accession>A0AAW0YVX2</accession>
<evidence type="ECO:0000313" key="2">
    <source>
        <dbReference type="EMBL" id="KAK8847345.1"/>
    </source>
</evidence>
<dbReference type="AlphaFoldDB" id="A0AAW0YVX2"/>